<evidence type="ECO:0000313" key="2">
    <source>
        <dbReference type="Proteomes" id="UP000364097"/>
    </source>
</evidence>
<proteinExistence type="predicted"/>
<evidence type="ECO:0000313" key="1">
    <source>
        <dbReference type="EMBL" id="MPC00063.1"/>
    </source>
</evidence>
<dbReference type="EMBL" id="AACKMW020000073">
    <property type="protein sequence ID" value="MPC00063.1"/>
    <property type="molecule type" value="Genomic_DNA"/>
</dbReference>
<accession>A0ABW9N711</accession>
<protein>
    <submittedName>
        <fullName evidence="1">Uncharacterized protein</fullName>
    </submittedName>
</protein>
<organism evidence="1 2">
    <name type="scientific">Campylobacter subantarcticus</name>
    <dbReference type="NCBI Taxonomy" id="497724"/>
    <lineage>
        <taxon>Bacteria</taxon>
        <taxon>Pseudomonadati</taxon>
        <taxon>Campylobacterota</taxon>
        <taxon>Epsilonproteobacteria</taxon>
        <taxon>Campylobacterales</taxon>
        <taxon>Campylobacteraceae</taxon>
        <taxon>Campylobacter</taxon>
    </lineage>
</organism>
<name>A0ABW9N711_9BACT</name>
<reference evidence="1" key="1">
    <citation type="submission" date="2019-08" db="EMBL/GenBank/DDBJ databases">
        <title>Rapid identification of Enteric Bacteria from Whole Genome Sequences (WGS) using Average Nucleotide Identity (ANI).</title>
        <authorList>
            <person name="Lane C."/>
        </authorList>
    </citation>
    <scope>NUCLEOTIDE SEQUENCE [LARGE SCALE GENOMIC DNA]</scope>
    <source>
        <strain evidence="1">2010D-8461</strain>
    </source>
</reference>
<gene>
    <name evidence="1" type="ORF">A0Z09_008530</name>
</gene>
<keyword evidence="2" id="KW-1185">Reference proteome</keyword>
<dbReference type="RefSeq" id="WP_043019610.1">
    <property type="nucleotide sequence ID" value="NZ_AACKMW020000073.1"/>
</dbReference>
<sequence length="140" mass="16056">MKVNAKISVIFTLPEKLYLVDFLTRYIGYYENNGLTAVITSYTSHGGVPYLTIAGFDKRMINQKVIVQVDRDGLGFREKEFEVNLLSAWSGDPYYNLDGTYMGYNPIGFLVLGNHFPKGTYNFTFKYKGMISKMKLIKNF</sequence>
<dbReference type="Proteomes" id="UP000364097">
    <property type="component" value="Unassembled WGS sequence"/>
</dbReference>
<comment type="caution">
    <text evidence="1">The sequence shown here is derived from an EMBL/GenBank/DDBJ whole genome shotgun (WGS) entry which is preliminary data.</text>
</comment>